<evidence type="ECO:0000256" key="2">
    <source>
        <dbReference type="ARBA" id="ARBA00022857"/>
    </source>
</evidence>
<evidence type="ECO:0000256" key="4">
    <source>
        <dbReference type="SAM" id="MobiDB-lite"/>
    </source>
</evidence>
<dbReference type="PANTHER" id="PTHR43150:SF4">
    <property type="entry name" value="L-GLYCERALDEHYDE 3-PHOSPHATE REDUCTASE"/>
    <property type="match status" value="1"/>
</dbReference>
<keyword evidence="2" id="KW-0521">NADP</keyword>
<keyword evidence="7" id="KW-1185">Reference proteome</keyword>
<gene>
    <name evidence="6" type="ORF">ABDK96_06965</name>
</gene>
<evidence type="ECO:0000256" key="1">
    <source>
        <dbReference type="ARBA" id="ARBA00006515"/>
    </source>
</evidence>
<dbReference type="InterPro" id="IPR023210">
    <property type="entry name" value="NADP_OxRdtase_dom"/>
</dbReference>
<dbReference type="Gene3D" id="3.20.20.100">
    <property type="entry name" value="NADP-dependent oxidoreductase domain"/>
    <property type="match status" value="1"/>
</dbReference>
<dbReference type="PANTHER" id="PTHR43150">
    <property type="entry name" value="HYPERKINETIC, ISOFORM M"/>
    <property type="match status" value="1"/>
</dbReference>
<sequence>MTTPESPYTRSTEIHPGPVEEHHAPYAAAADRYASTAYRRVGSTGLALPPISLGLWWNFGDNRPFDTQRQILRHAFDHGITHFDLANNYGPPAGSAEENFGRVLAKDLGRYRDELVISSKAGWDMWPGPYGNLGSRKYILASAEASLRRMDLDYVDLFYSHRADADTPLEETIGALHTLVVQGKALYVGLSSYSPERTVEAQRIARELGTPLVIHQPAYSLLNRWVEDGLLETLAEQGMGSIAFTPLAQGLLTDKYLHDDAAAPSGGRTSLSGHLTQENLATARALNELAGERGQSLAQLAISWLLRPGGVTSVLLGASSTKQLDENLGALDGVPFSDEELARIDAITGRESTIDIWNVSARID</sequence>
<dbReference type="EMBL" id="JBDXMX010000002">
    <property type="protein sequence ID" value="MEO9247417.1"/>
    <property type="molecule type" value="Genomic_DNA"/>
</dbReference>
<dbReference type="SUPFAM" id="SSF51430">
    <property type="entry name" value="NAD(P)-linked oxidoreductase"/>
    <property type="match status" value="1"/>
</dbReference>
<evidence type="ECO:0000313" key="7">
    <source>
        <dbReference type="Proteomes" id="UP001484097"/>
    </source>
</evidence>
<evidence type="ECO:0000259" key="5">
    <source>
        <dbReference type="Pfam" id="PF00248"/>
    </source>
</evidence>
<dbReference type="RefSeq" id="WP_347919982.1">
    <property type="nucleotide sequence ID" value="NZ_JBDXMX010000002.1"/>
</dbReference>
<comment type="similarity">
    <text evidence="1">Belongs to the shaker potassium channel beta subunit family.</text>
</comment>
<proteinExistence type="inferred from homology"/>
<feature type="compositionally biased region" description="Polar residues" evidence="4">
    <location>
        <begin position="1"/>
        <end position="11"/>
    </location>
</feature>
<keyword evidence="3" id="KW-0560">Oxidoreductase</keyword>
<comment type="caution">
    <text evidence="6">The sequence shown here is derived from an EMBL/GenBank/DDBJ whole genome shotgun (WGS) entry which is preliminary data.</text>
</comment>
<dbReference type="Pfam" id="PF00248">
    <property type="entry name" value="Aldo_ket_red"/>
    <property type="match status" value="1"/>
</dbReference>
<evidence type="ECO:0000313" key="6">
    <source>
        <dbReference type="EMBL" id="MEO9247417.1"/>
    </source>
</evidence>
<accession>A0ABV0IGX5</accession>
<feature type="region of interest" description="Disordered" evidence="4">
    <location>
        <begin position="1"/>
        <end position="20"/>
    </location>
</feature>
<protein>
    <submittedName>
        <fullName evidence="6">Aldo/keto reductase</fullName>
    </submittedName>
</protein>
<dbReference type="InterPro" id="IPR005399">
    <property type="entry name" value="K_chnl_volt-dep_bsu_KCNAB-rel"/>
</dbReference>
<reference evidence="6 7" key="1">
    <citation type="submission" date="2024-05" db="EMBL/GenBank/DDBJ databases">
        <authorList>
            <person name="Yi C."/>
        </authorList>
    </citation>
    <scope>NUCLEOTIDE SEQUENCE [LARGE SCALE GENOMIC DNA]</scope>
    <source>
        <strain evidence="6 7">XS13</strain>
    </source>
</reference>
<feature type="domain" description="NADP-dependent oxidoreductase" evidence="5">
    <location>
        <begin position="50"/>
        <end position="347"/>
    </location>
</feature>
<organism evidence="6 7">
    <name type="scientific">Citricoccus nitrophenolicus</name>
    <dbReference type="NCBI Taxonomy" id="863575"/>
    <lineage>
        <taxon>Bacteria</taxon>
        <taxon>Bacillati</taxon>
        <taxon>Actinomycetota</taxon>
        <taxon>Actinomycetes</taxon>
        <taxon>Micrococcales</taxon>
        <taxon>Micrococcaceae</taxon>
        <taxon>Citricoccus</taxon>
    </lineage>
</organism>
<name>A0ABV0IGX5_9MICC</name>
<dbReference type="InterPro" id="IPR036812">
    <property type="entry name" value="NAD(P)_OxRdtase_dom_sf"/>
</dbReference>
<evidence type="ECO:0000256" key="3">
    <source>
        <dbReference type="ARBA" id="ARBA00023002"/>
    </source>
</evidence>
<dbReference type="Proteomes" id="UP001484097">
    <property type="component" value="Unassembled WGS sequence"/>
</dbReference>